<accession>A0A091BFH7</accession>
<reference evidence="5 6" key="1">
    <citation type="submission" date="2013-09" db="EMBL/GenBank/DDBJ databases">
        <title>Genome sequencing of Arenimonas composti.</title>
        <authorList>
            <person name="Chen F."/>
            <person name="Wang G."/>
        </authorList>
    </citation>
    <scope>NUCLEOTIDE SEQUENCE [LARGE SCALE GENOMIC DNA]</scope>
    <source>
        <strain evidence="5 6">TR7-09</strain>
    </source>
</reference>
<dbReference type="PANTHER" id="PTHR10434">
    <property type="entry name" value="1-ACYL-SN-GLYCEROL-3-PHOSPHATE ACYLTRANSFERASE"/>
    <property type="match status" value="1"/>
</dbReference>
<evidence type="ECO:0000256" key="2">
    <source>
        <dbReference type="ARBA" id="ARBA00022679"/>
    </source>
</evidence>
<dbReference type="STRING" id="1121013.GCA_000426365_02515"/>
<dbReference type="GO" id="GO:0006654">
    <property type="term" value="P:phosphatidic acid biosynthetic process"/>
    <property type="evidence" value="ECO:0007669"/>
    <property type="project" value="TreeGrafter"/>
</dbReference>
<evidence type="ECO:0000313" key="5">
    <source>
        <dbReference type="EMBL" id="KFN49564.1"/>
    </source>
</evidence>
<comment type="caution">
    <text evidence="5">The sequence shown here is derived from an EMBL/GenBank/DDBJ whole genome shotgun (WGS) entry which is preliminary data.</text>
</comment>
<protein>
    <recommendedName>
        <fullName evidence="4">Phospholipid/glycerol acyltransferase domain-containing protein</fullName>
    </recommendedName>
</protein>
<organism evidence="5 6">
    <name type="scientific">Arenimonas composti TR7-09 = DSM 18010</name>
    <dbReference type="NCBI Taxonomy" id="1121013"/>
    <lineage>
        <taxon>Bacteria</taxon>
        <taxon>Pseudomonadati</taxon>
        <taxon>Pseudomonadota</taxon>
        <taxon>Gammaproteobacteria</taxon>
        <taxon>Lysobacterales</taxon>
        <taxon>Lysobacteraceae</taxon>
        <taxon>Arenimonas</taxon>
    </lineage>
</organism>
<feature type="domain" description="Phospholipid/glycerol acyltransferase" evidence="4">
    <location>
        <begin position="45"/>
        <end position="157"/>
    </location>
</feature>
<keyword evidence="3" id="KW-0012">Acyltransferase</keyword>
<dbReference type="InterPro" id="IPR002123">
    <property type="entry name" value="Plipid/glycerol_acylTrfase"/>
</dbReference>
<evidence type="ECO:0000256" key="1">
    <source>
        <dbReference type="ARBA" id="ARBA00005189"/>
    </source>
</evidence>
<keyword evidence="6" id="KW-1185">Reference proteome</keyword>
<dbReference type="eggNOG" id="COG0204">
    <property type="taxonomic scope" value="Bacteria"/>
</dbReference>
<dbReference type="EMBL" id="AWXU01000033">
    <property type="protein sequence ID" value="KFN49564.1"/>
    <property type="molecule type" value="Genomic_DNA"/>
</dbReference>
<dbReference type="GO" id="GO:0003841">
    <property type="term" value="F:1-acylglycerol-3-phosphate O-acyltransferase activity"/>
    <property type="evidence" value="ECO:0007669"/>
    <property type="project" value="TreeGrafter"/>
</dbReference>
<dbReference type="OrthoDB" id="9796839at2"/>
<dbReference type="SMART" id="SM00563">
    <property type="entry name" value="PlsC"/>
    <property type="match status" value="1"/>
</dbReference>
<sequence>MSLVPPLSPLTPGDGNRFSRWFGRTLLRLGGWRVIGAWPAEPRLVVIVAPHSSGWDAYWGLAAKLAMGVDIAFIAKAELFVGPLGWLLRLLGGRPVNRKAPGGIVEQTAAQIRDSERLYFVLAPEGTRKRVERWKTGFWKIARSADVPVLCAWFHYPDRTIGLGPLLHLSGDPDADMARIREIYRPYVGKNRGTV</sequence>
<proteinExistence type="predicted"/>
<dbReference type="Proteomes" id="UP000029391">
    <property type="component" value="Unassembled WGS sequence"/>
</dbReference>
<evidence type="ECO:0000259" key="4">
    <source>
        <dbReference type="SMART" id="SM00563"/>
    </source>
</evidence>
<dbReference type="Pfam" id="PF01553">
    <property type="entry name" value="Acyltransferase"/>
    <property type="match status" value="1"/>
</dbReference>
<dbReference type="SUPFAM" id="SSF69593">
    <property type="entry name" value="Glycerol-3-phosphate (1)-acyltransferase"/>
    <property type="match status" value="1"/>
</dbReference>
<evidence type="ECO:0000256" key="3">
    <source>
        <dbReference type="ARBA" id="ARBA00023315"/>
    </source>
</evidence>
<name>A0A091BFH7_9GAMM</name>
<dbReference type="PANTHER" id="PTHR10434:SF9">
    <property type="entry name" value="PHOSPHOLIPID_GLYCEROL ACYLTRANSFERASE DOMAIN-CONTAINING PROTEIN"/>
    <property type="match status" value="1"/>
</dbReference>
<dbReference type="RefSeq" id="WP_051240036.1">
    <property type="nucleotide sequence ID" value="NZ_AUFF01000009.1"/>
</dbReference>
<keyword evidence="2" id="KW-0808">Transferase</keyword>
<evidence type="ECO:0000313" key="6">
    <source>
        <dbReference type="Proteomes" id="UP000029391"/>
    </source>
</evidence>
<dbReference type="AlphaFoldDB" id="A0A091BFH7"/>
<gene>
    <name evidence="5" type="ORF">P873_10445</name>
</gene>
<comment type="pathway">
    <text evidence="1">Lipid metabolism.</text>
</comment>